<evidence type="ECO:0000256" key="1">
    <source>
        <dbReference type="SAM" id="MobiDB-lite"/>
    </source>
</evidence>
<comment type="caution">
    <text evidence="3">The sequence shown here is derived from an EMBL/GenBank/DDBJ whole genome shotgun (WGS) entry which is preliminary data.</text>
</comment>
<dbReference type="Pfam" id="PF13488">
    <property type="entry name" value="Gly-zipper_Omp"/>
    <property type="match status" value="1"/>
</dbReference>
<proteinExistence type="predicted"/>
<feature type="region of interest" description="Disordered" evidence="1">
    <location>
        <begin position="496"/>
        <end position="530"/>
    </location>
</feature>
<organism evidence="3 4">
    <name type="scientific">Moritella viscosa</name>
    <dbReference type="NCBI Taxonomy" id="80854"/>
    <lineage>
        <taxon>Bacteria</taxon>
        <taxon>Pseudomonadati</taxon>
        <taxon>Pseudomonadota</taxon>
        <taxon>Gammaproteobacteria</taxon>
        <taxon>Alteromonadales</taxon>
        <taxon>Moritellaceae</taxon>
        <taxon>Moritella</taxon>
    </lineage>
</organism>
<dbReference type="RefSeq" id="WP_075471100.1">
    <property type="nucleotide sequence ID" value="NZ_CAWQZC010000101.1"/>
</dbReference>
<reference evidence="3 4" key="1">
    <citation type="submission" date="2016-11" db="EMBL/GenBank/DDBJ databases">
        <authorList>
            <person name="Klemetsen T."/>
        </authorList>
    </citation>
    <scope>NUCLEOTIDE SEQUENCE [LARGE SCALE GENOMIC DNA]</scope>
    <source>
        <strain evidence="3">MT 2528</strain>
    </source>
</reference>
<evidence type="ECO:0000259" key="2">
    <source>
        <dbReference type="Pfam" id="PF13488"/>
    </source>
</evidence>
<evidence type="ECO:0000313" key="3">
    <source>
        <dbReference type="EMBL" id="SGY85059.1"/>
    </source>
</evidence>
<gene>
    <name evidence="3" type="ORF">MT2528_0776</name>
</gene>
<dbReference type="InterPro" id="IPR039567">
    <property type="entry name" value="Gly-zipper"/>
</dbReference>
<dbReference type="GeneID" id="61294445"/>
<keyword evidence="4" id="KW-1185">Reference proteome</keyword>
<name>A0ABY1H9Y5_9GAMM</name>
<evidence type="ECO:0000313" key="4">
    <source>
        <dbReference type="Proteomes" id="UP000182660"/>
    </source>
</evidence>
<feature type="compositionally biased region" description="Basic residues" evidence="1">
    <location>
        <begin position="457"/>
        <end position="476"/>
    </location>
</feature>
<dbReference type="Proteomes" id="UP000182660">
    <property type="component" value="Unassembled WGS sequence"/>
</dbReference>
<sequence>MGNKLATEILINLSGNLEAKAQRYGQSMSRFAKKNQTAMGIIRSTTNAAGRGIDKLGNRYIALGSAIGLGAGAKNAAEFDAAMVRMGTNAQLSDAKVAQLSASIRDVASQSDIRVDYKELGQGVDALLGLTGNAGFVEENMGNLGMLMQAFGTDAKSSASLLAQFYEKGVTGSTEVSQLLDQLYGQFAKGSVGVDEIARVAPKLFSIIQQKGPESIAQMGALAQMFVKTKGSAEESVTSIAAVFSAFQKKKNVEFLDEKGIAVFKAGTKELREPVELLMEILETAKNDPLKLGDVFDDTGLQGLSSLYSEDNKALLQSLISKTYELGTTQKASAKNASTLGSTFTFLRGEVDRFANKQLATPLAELKEALDLDPNAVQKWLDMGLNIAKVGAGLVVAKKMWDVGSGAKKVYNSLKKKKSNNPLGGGSKDLGTMPVYVVNMPANGISTTTGEVDSRNKRNKRRTRRSRTRSSRFGGRTKLRGMKGLALGATDMAMGNRLAPVKPLRSQTQQKPRPKPRTKTRPRLSGRTKLRGMGGVALGAATMAINGDLNRATAVELAASTAGGAIGATLGSVVPVVGTAIGGIVGSFLGAKLGELANRWMDEDKITPIPAPAAPAPMPNEPQAVALQVDVHDKRVNIKQVGIQSAPGPQVDMGISLPS</sequence>
<feature type="domain" description="Glycine zipper" evidence="2">
    <location>
        <begin position="561"/>
        <end position="595"/>
    </location>
</feature>
<feature type="compositionally biased region" description="Basic residues" evidence="1">
    <location>
        <begin position="512"/>
        <end position="530"/>
    </location>
</feature>
<feature type="region of interest" description="Disordered" evidence="1">
    <location>
        <begin position="443"/>
        <end position="476"/>
    </location>
</feature>
<dbReference type="EMBL" id="FPLJ01000022">
    <property type="protein sequence ID" value="SGY85059.1"/>
    <property type="molecule type" value="Genomic_DNA"/>
</dbReference>
<protein>
    <submittedName>
        <fullName evidence="3">Phage tail tape measure protein family core region</fullName>
    </submittedName>
</protein>
<accession>A0ABY1H9Y5</accession>